<organism evidence="11 12">
    <name type="scientific">Flavisolibacter ginsengisoli DSM 18119</name>
    <dbReference type="NCBI Taxonomy" id="1121884"/>
    <lineage>
        <taxon>Bacteria</taxon>
        <taxon>Pseudomonadati</taxon>
        <taxon>Bacteroidota</taxon>
        <taxon>Chitinophagia</taxon>
        <taxon>Chitinophagales</taxon>
        <taxon>Chitinophagaceae</taxon>
        <taxon>Flavisolibacter</taxon>
    </lineage>
</organism>
<keyword evidence="9" id="KW-0326">Glycosidase</keyword>
<sequence length="257" mass="29280">MPELPDIEVFTRNLKKMFGGKTLSRIKLVNNKNIKDSQKDLSKALEGQKLKDVYRSGKEMRFLFSNGKVLGLHLMLTGDLIPFQEQNERKSTKVEFYFNGGTNLALTDRFKAAFIKLDPEDKEGIDALDPKLNYSFLKKALNRKAAIKNVLLDQNVIRGIGNAYSDEILWQTGISPFSKAEAIPDEKINELAKNIKKVLKKATTKIYNSHPDLIHGEVRDFLDIHTKKKEKSPTGAKIRVADRGMLNTYYTDEQVLY</sequence>
<dbReference type="SUPFAM" id="SSF46946">
    <property type="entry name" value="S13-like H2TH domain"/>
    <property type="match status" value="1"/>
</dbReference>
<dbReference type="SMART" id="SM00898">
    <property type="entry name" value="Fapy_DNA_glyco"/>
    <property type="match status" value="1"/>
</dbReference>
<dbReference type="RefSeq" id="WP_072833745.1">
    <property type="nucleotide sequence ID" value="NZ_FQUU01000002.1"/>
</dbReference>
<dbReference type="PROSITE" id="PS51068">
    <property type="entry name" value="FPG_CAT"/>
    <property type="match status" value="1"/>
</dbReference>
<dbReference type="Gene3D" id="3.20.190.10">
    <property type="entry name" value="MutM-like, N-terminal"/>
    <property type="match status" value="1"/>
</dbReference>
<feature type="domain" description="Formamidopyrimidine-DNA glycosylase catalytic" evidence="10">
    <location>
        <begin position="2"/>
        <end position="113"/>
    </location>
</feature>
<keyword evidence="12" id="KW-1185">Reference proteome</keyword>
<proteinExistence type="inferred from homology"/>
<dbReference type="EMBL" id="FQUU01000002">
    <property type="protein sequence ID" value="SHE53963.1"/>
    <property type="molecule type" value="Genomic_DNA"/>
</dbReference>
<dbReference type="InterPro" id="IPR010979">
    <property type="entry name" value="Ribosomal_uS13-like_H2TH"/>
</dbReference>
<dbReference type="InterPro" id="IPR015886">
    <property type="entry name" value="H2TH_FPG"/>
</dbReference>
<dbReference type="Pfam" id="PF01149">
    <property type="entry name" value="Fapy_DNA_glyco"/>
    <property type="match status" value="1"/>
</dbReference>
<keyword evidence="4" id="KW-0378">Hydrolase</keyword>
<evidence type="ECO:0000256" key="3">
    <source>
        <dbReference type="ARBA" id="ARBA00022763"/>
    </source>
</evidence>
<evidence type="ECO:0000256" key="2">
    <source>
        <dbReference type="ARBA" id="ARBA00009409"/>
    </source>
</evidence>
<keyword evidence="7" id="KW-0456">Lyase</keyword>
<dbReference type="STRING" id="1121884.SAMN02745131_00589"/>
<protein>
    <submittedName>
        <fullName evidence="11">Formamidopyrimidine-DNA glycosylase</fullName>
    </submittedName>
</protein>
<dbReference type="GO" id="GO:0003906">
    <property type="term" value="F:DNA-(apurinic or apyrimidinic site) endonuclease activity"/>
    <property type="evidence" value="ECO:0007669"/>
    <property type="project" value="InterPro"/>
</dbReference>
<evidence type="ECO:0000256" key="6">
    <source>
        <dbReference type="ARBA" id="ARBA00023204"/>
    </source>
</evidence>
<dbReference type="Pfam" id="PF06831">
    <property type="entry name" value="H2TH"/>
    <property type="match status" value="1"/>
</dbReference>
<dbReference type="SMART" id="SM01232">
    <property type="entry name" value="H2TH"/>
    <property type="match status" value="1"/>
</dbReference>
<reference evidence="11 12" key="1">
    <citation type="submission" date="2016-11" db="EMBL/GenBank/DDBJ databases">
        <authorList>
            <person name="Jaros S."/>
            <person name="Januszkiewicz K."/>
            <person name="Wedrychowicz H."/>
        </authorList>
    </citation>
    <scope>NUCLEOTIDE SEQUENCE [LARGE SCALE GENOMIC DNA]</scope>
    <source>
        <strain evidence="11 12">DSM 18119</strain>
    </source>
</reference>
<keyword evidence="6" id="KW-0234">DNA repair</keyword>
<dbReference type="InterPro" id="IPR035937">
    <property type="entry name" value="FPG_N"/>
</dbReference>
<dbReference type="Proteomes" id="UP000184048">
    <property type="component" value="Unassembled WGS sequence"/>
</dbReference>
<evidence type="ECO:0000256" key="1">
    <source>
        <dbReference type="ARBA" id="ARBA00001668"/>
    </source>
</evidence>
<gene>
    <name evidence="11" type="ORF">SAMN02745131_00589</name>
</gene>
<keyword evidence="3" id="KW-0227">DNA damage</keyword>
<dbReference type="GO" id="GO:0008270">
    <property type="term" value="F:zinc ion binding"/>
    <property type="evidence" value="ECO:0007669"/>
    <property type="project" value="InterPro"/>
</dbReference>
<evidence type="ECO:0000313" key="11">
    <source>
        <dbReference type="EMBL" id="SHE53963.1"/>
    </source>
</evidence>
<evidence type="ECO:0000256" key="8">
    <source>
        <dbReference type="ARBA" id="ARBA00023268"/>
    </source>
</evidence>
<evidence type="ECO:0000256" key="9">
    <source>
        <dbReference type="ARBA" id="ARBA00023295"/>
    </source>
</evidence>
<dbReference type="PANTHER" id="PTHR22993">
    <property type="entry name" value="FORMAMIDOPYRIMIDINE-DNA GLYCOSYLASE"/>
    <property type="match status" value="1"/>
</dbReference>
<comment type="similarity">
    <text evidence="2">Belongs to the FPG family.</text>
</comment>
<dbReference type="GO" id="GO:0006284">
    <property type="term" value="P:base-excision repair"/>
    <property type="evidence" value="ECO:0007669"/>
    <property type="project" value="InterPro"/>
</dbReference>
<dbReference type="GO" id="GO:0034039">
    <property type="term" value="F:8-oxo-7,8-dihydroguanine DNA N-glycosylase activity"/>
    <property type="evidence" value="ECO:0007669"/>
    <property type="project" value="TreeGrafter"/>
</dbReference>
<dbReference type="AlphaFoldDB" id="A0A1M4UBM4"/>
<evidence type="ECO:0000313" key="12">
    <source>
        <dbReference type="Proteomes" id="UP000184048"/>
    </source>
</evidence>
<dbReference type="PANTHER" id="PTHR22993:SF9">
    <property type="entry name" value="FORMAMIDOPYRIMIDINE-DNA GLYCOSYLASE"/>
    <property type="match status" value="1"/>
</dbReference>
<comment type="catalytic activity">
    <reaction evidence="1">
        <text>Hydrolysis of DNA containing ring-opened 7-methylguanine residues, releasing 2,6-diamino-4-hydroxy-5-(N-methyl)formamidopyrimidine.</text>
        <dbReference type="EC" id="3.2.2.23"/>
    </reaction>
</comment>
<evidence type="ECO:0000256" key="5">
    <source>
        <dbReference type="ARBA" id="ARBA00023125"/>
    </source>
</evidence>
<accession>A0A1M4UBM4</accession>
<evidence type="ECO:0000259" key="10">
    <source>
        <dbReference type="PROSITE" id="PS51068"/>
    </source>
</evidence>
<dbReference type="OrthoDB" id="9800855at2"/>
<dbReference type="Gene3D" id="1.10.8.50">
    <property type="match status" value="1"/>
</dbReference>
<keyword evidence="5" id="KW-0238">DNA-binding</keyword>
<evidence type="ECO:0000256" key="7">
    <source>
        <dbReference type="ARBA" id="ARBA00023239"/>
    </source>
</evidence>
<dbReference type="SUPFAM" id="SSF81624">
    <property type="entry name" value="N-terminal domain of MutM-like DNA repair proteins"/>
    <property type="match status" value="1"/>
</dbReference>
<dbReference type="GO" id="GO:0003684">
    <property type="term" value="F:damaged DNA binding"/>
    <property type="evidence" value="ECO:0007669"/>
    <property type="project" value="InterPro"/>
</dbReference>
<dbReference type="GO" id="GO:0016829">
    <property type="term" value="F:lyase activity"/>
    <property type="evidence" value="ECO:0007669"/>
    <property type="project" value="UniProtKB-KW"/>
</dbReference>
<name>A0A1M4UBM4_9BACT</name>
<evidence type="ECO:0000256" key="4">
    <source>
        <dbReference type="ARBA" id="ARBA00022801"/>
    </source>
</evidence>
<dbReference type="InterPro" id="IPR012319">
    <property type="entry name" value="FPG_cat"/>
</dbReference>
<keyword evidence="8" id="KW-0511">Multifunctional enzyme</keyword>